<feature type="region of interest" description="Disordered" evidence="1">
    <location>
        <begin position="117"/>
        <end position="136"/>
    </location>
</feature>
<reference evidence="3" key="2">
    <citation type="submission" date="2019-10" db="EMBL/GenBank/DDBJ databases">
        <authorList>
            <consortium name="NCBI Pathogen Detection Project"/>
        </authorList>
    </citation>
    <scope>NUCLEOTIDE SEQUENCE</scope>
    <source>
        <strain evidence="3">Salmonella enterica</strain>
    </source>
</reference>
<feature type="non-terminal residue" evidence="3">
    <location>
        <position position="1"/>
    </location>
</feature>
<dbReference type="Gene3D" id="2.60.40.10">
    <property type="entry name" value="Immunoglobulins"/>
    <property type="match status" value="10"/>
</dbReference>
<evidence type="ECO:0000256" key="1">
    <source>
        <dbReference type="SAM" id="MobiDB-lite"/>
    </source>
</evidence>
<gene>
    <name evidence="3" type="ORF">G2974_22915</name>
</gene>
<feature type="region of interest" description="Disordered" evidence="1">
    <location>
        <begin position="991"/>
        <end position="1023"/>
    </location>
</feature>
<proteinExistence type="predicted"/>
<feature type="domain" description="Bacterial Ig-like" evidence="2">
    <location>
        <begin position="604"/>
        <end position="695"/>
    </location>
</feature>
<feature type="non-terminal residue" evidence="3">
    <location>
        <position position="1023"/>
    </location>
</feature>
<feature type="domain" description="Bacterial Ig-like" evidence="2">
    <location>
        <begin position="705"/>
        <end position="792"/>
    </location>
</feature>
<accession>A0A726UNB7</accession>
<sequence>GEVNIFKSSITISHLVGHLVPEDDTGTVGDNQTSGISPSLTGQSIAGAILRIEINGETHTIPVNSDGTWTFQVPNAPLCEGVYNYKLTEIFNGKTTTYSNSFTIDFTPPDITAGLSSSTHTPDDATVTQSDKPIIEGKSSPNQEVIILIEDKRFSTVSSADGSWRIELNDLNLRDGASYSYTVISSDGAGNTGQFTGSFSTHLSRPTVTAGTYQDGVENINENQTNFLYMNKIPPILMGKGSPGDTIDFFNYRDNKYTTTVNDDGTWSIETDADAFGAIPSQGAYYTWKLNVTDNYGISTSYTTRLIYDSVPPTLTATLDSSSNTGVANDDITCKKQPMLSGTTDANQTITLTLYDKDYTIRSDDTGKWSFTVPDELHDGMYDYTVKATDKAGNNTTVSGSFTVNTTPVSVDGSVDTLADPNMNNGWSNIHHQILKGTSTPSSTVVITINGDNYNPVIQENGDWILELTNLANGNYNYVVTAMNIAGNQSSITGGFNIDDTIPTTTVSLSTATDSGTLGDFITNNLHPVFVGKTKSGAMVTLVINNETYTVTADSSGNWTIPVSQELIHGSYNYTVSIVDLAKNSSDPFNGSVKIETVLPTGTITAALDPDSDSGIKGDAITSTQTPNITGNAPAGSIVVLSVGAHTYKTVASATGSWKMAITDPLSEGMHNYNVYIEDIAGNQSAAITGSVTIDCNIILDISGLSLTTDSGVKGDYTTNVAMPTLTGTAEPGSAIQLIIKADIYTTTANAEGQWSVTLSDSLPDGNYLYSVSATDIAGNVITDTNELIIDTIAPAQLTGSLSADSETGRAGSNITNEQCPTFTGTTENGATVTLTINSKSYTGTAGSDGQWTIVIPDSDPLSDGLHSYTIKTQDASGNVCGIVVSGNVTVKHTPPSAQADLQAGSDTGIIGNHLTSDTQPLLSGKTATGAAIVIVFAGVNYPVTVNAAGDWSFRIPTVLAQGNYNYQVIATDNAGNTSAFNGEFSIDTTPPVAPDASLAENSDSGSVGDCLTNDNTPTLTGS</sequence>
<feature type="compositionally biased region" description="Polar residues" evidence="1">
    <location>
        <begin position="117"/>
        <end position="131"/>
    </location>
</feature>
<feature type="domain" description="Bacterial Ig-like" evidence="2">
    <location>
        <begin position="435"/>
        <end position="499"/>
    </location>
</feature>
<feature type="domain" description="Bacterial Ig-like" evidence="2">
    <location>
        <begin position="14"/>
        <end position="105"/>
    </location>
</feature>
<dbReference type="NCBIfam" id="NF033510">
    <property type="entry name" value="Ca_tandemer"/>
    <property type="match status" value="10"/>
</dbReference>
<feature type="domain" description="Bacterial Ig-like" evidence="2">
    <location>
        <begin position="314"/>
        <end position="406"/>
    </location>
</feature>
<dbReference type="AlphaFoldDB" id="A0A726UNB7"/>
<feature type="domain" description="Bacterial Ig-like" evidence="2">
    <location>
        <begin position="501"/>
        <end position="597"/>
    </location>
</feature>
<feature type="domain" description="Bacterial Ig-like" evidence="2">
    <location>
        <begin position="898"/>
        <end position="989"/>
    </location>
</feature>
<dbReference type="EMBL" id="DAARAS010000154">
    <property type="protein sequence ID" value="HAE1651151.1"/>
    <property type="molecule type" value="Genomic_DNA"/>
</dbReference>
<comment type="caution">
    <text evidence="3">The sequence shown here is derived from an EMBL/GenBank/DDBJ whole genome shotgun (WGS) entry which is preliminary data.</text>
</comment>
<organism evidence="3">
    <name type="scientific">Salmonella diarizonae</name>
    <dbReference type="NCBI Taxonomy" id="59204"/>
    <lineage>
        <taxon>Bacteria</taxon>
        <taxon>Pseudomonadati</taxon>
        <taxon>Pseudomonadota</taxon>
        <taxon>Gammaproteobacteria</taxon>
        <taxon>Enterobacterales</taxon>
        <taxon>Enterobacteriaceae</taxon>
        <taxon>Salmonella</taxon>
    </lineage>
</organism>
<dbReference type="InterPro" id="IPR044016">
    <property type="entry name" value="Big_13"/>
</dbReference>
<feature type="compositionally biased region" description="Polar residues" evidence="1">
    <location>
        <begin position="1013"/>
        <end position="1023"/>
    </location>
</feature>
<name>A0A726UNB7_SALDZ</name>
<dbReference type="InterPro" id="IPR013783">
    <property type="entry name" value="Ig-like_fold"/>
</dbReference>
<dbReference type="Pfam" id="PF19077">
    <property type="entry name" value="Big_13"/>
    <property type="match status" value="8"/>
</dbReference>
<evidence type="ECO:0000259" key="2">
    <source>
        <dbReference type="Pfam" id="PF19077"/>
    </source>
</evidence>
<feature type="domain" description="Bacterial Ig-like" evidence="2">
    <location>
        <begin position="799"/>
        <end position="880"/>
    </location>
</feature>
<protein>
    <submittedName>
        <fullName evidence="3">Ig-like domain repeat protein</fullName>
    </submittedName>
</protein>
<evidence type="ECO:0000313" key="3">
    <source>
        <dbReference type="EMBL" id="HAE1651151.1"/>
    </source>
</evidence>
<feature type="region of interest" description="Disordered" evidence="1">
    <location>
        <begin position="804"/>
        <end position="823"/>
    </location>
</feature>
<reference evidence="3" key="1">
    <citation type="journal article" date="2018" name="Genome Biol.">
        <title>SKESA: strategic k-mer extension for scrupulous assemblies.</title>
        <authorList>
            <person name="Souvorov A."/>
            <person name="Agarwala R."/>
            <person name="Lipman D.J."/>
        </authorList>
    </citation>
    <scope>NUCLEOTIDE SEQUENCE</scope>
    <source>
        <strain evidence="3">Salmonella enterica</strain>
    </source>
</reference>